<comment type="similarity">
    <text evidence="3">Belongs to the glycosyl hydrolase 3 family.</text>
</comment>
<reference evidence="15" key="1">
    <citation type="submission" date="2021-01" db="EMBL/GenBank/DDBJ databases">
        <authorList>
            <person name="Corre E."/>
            <person name="Pelletier E."/>
            <person name="Niang G."/>
            <person name="Scheremetjew M."/>
            <person name="Finn R."/>
            <person name="Kale V."/>
            <person name="Holt S."/>
            <person name="Cochrane G."/>
            <person name="Meng A."/>
            <person name="Brown T."/>
            <person name="Cohen L."/>
        </authorList>
    </citation>
    <scope>NUCLEOTIDE SEQUENCE</scope>
    <source>
        <strain evidence="15">RCC3387</strain>
    </source>
</reference>
<evidence type="ECO:0000256" key="2">
    <source>
        <dbReference type="ARBA" id="ARBA00004613"/>
    </source>
</evidence>
<dbReference type="Gene3D" id="3.40.50.1700">
    <property type="entry name" value="Glycoside hydrolase family 3 C-terminal domain"/>
    <property type="match status" value="1"/>
</dbReference>
<dbReference type="EMBL" id="HBGW01036059">
    <property type="protein sequence ID" value="CAD9559822.1"/>
    <property type="molecule type" value="Transcribed_RNA"/>
</dbReference>
<keyword evidence="6" id="KW-0732">Signal</keyword>
<keyword evidence="5" id="KW-0964">Secreted</keyword>
<dbReference type="InterPro" id="IPR036881">
    <property type="entry name" value="Glyco_hydro_3_C_sf"/>
</dbReference>
<dbReference type="InterPro" id="IPR013783">
    <property type="entry name" value="Ig-like_fold"/>
</dbReference>
<sequence length="861" mass="92259">MPADAARSAPAPLAADIASFPGDEEEEIGLLPDGRGDAPALSRRPWRLGAGALSAIAAVLALRSVPVGHDSPGQAVILDDESSPCTSPGDDCRASQCCKDPSHRCFEKNHFWATCKASCDPGVDANDLDTMPWSCRMLGVDESWAWHEERARGVMEKLSLADKVSLLRGENDAWPADRHGYAGYVGVGRKYMDPWMPEGIMPLSMNDGPQGYNSYERFAGKSTQFPSLLTVAASFSTSTARRYAGAIADEFVAKGANVLLGPDVEVTRAALTGRSFETLSGEDPFLGSQLVQAFVKAVQDRGIIACVKHFLDNNQEIYRQTMNVEVSDRAQHEIYLPVFKAAFDAGAAAVMCSYNKVYGQHACENHKLLTKFLRDDLGFRGFVLSDWGATHDALRSAKAGLDIDMQMDDPKVRLPDEYHKLPALLKSGDISMEDIDKKVLHVLSAMHVAGQFDGRFTVPDAWPKGSFGEQRGAVSDLVSADATSAAHRGVAFQTIVDGAVLLKNARGALPLSADSKIVFVGKYCDQATDPAIKQGSVYSGGGSGYVATDKSVTPLAGFRAKVPGVTASVDAAGAAGADVAVVCAAAHSEEGWDRKELALPEARELVTALRKQGPDLKIVVLASVPGAVTTDWIGDADAALMLFMPGEMVGPAAAALLLGKASPGGRLPVSFPQEGEKRFTQEQYPGTCPPPNIWCSHMTANFSEGVLVGYRWNDAPGGVPAAFPFGFGLTYTDFKFEDFGVSCKDNIPLVSFNVTNIGDRDGDAVPQLYVGFKRLAPVVRQLRSFQKVHVARGKHAPVSFQLRTSDWSVYDEGLQRWVDAAAEGDVITVSVGKSSTDLVWHSVVPAKCVQGLGRKASLHFE</sequence>
<comment type="subcellular location">
    <subcellularLocation>
        <location evidence="2">Secreted</location>
    </subcellularLocation>
</comment>
<evidence type="ECO:0000313" key="15">
    <source>
        <dbReference type="EMBL" id="CAD9559822.1"/>
    </source>
</evidence>
<dbReference type="Pfam" id="PF01915">
    <property type="entry name" value="Glyco_hydro_3_C"/>
    <property type="match status" value="1"/>
</dbReference>
<gene>
    <name evidence="15" type="ORF">BRAN1462_LOCUS22809</name>
</gene>
<evidence type="ECO:0000256" key="8">
    <source>
        <dbReference type="ARBA" id="ARBA00023295"/>
    </source>
</evidence>
<dbReference type="GO" id="GO:0009251">
    <property type="term" value="P:glucan catabolic process"/>
    <property type="evidence" value="ECO:0007669"/>
    <property type="project" value="TreeGrafter"/>
</dbReference>
<evidence type="ECO:0000256" key="13">
    <source>
        <dbReference type="ARBA" id="ARBA00041808"/>
    </source>
</evidence>
<dbReference type="InterPro" id="IPR002772">
    <property type="entry name" value="Glyco_hydro_3_C"/>
</dbReference>
<protein>
    <recommendedName>
        <fullName evidence="10">Probable beta-glucosidase G</fullName>
        <ecNumber evidence="4">3.2.1.21</ecNumber>
    </recommendedName>
    <alternativeName>
        <fullName evidence="11">Beta-D-glucoside glucohydrolase G</fullName>
    </alternativeName>
    <alternativeName>
        <fullName evidence="12">Cellobiase G</fullName>
    </alternativeName>
    <alternativeName>
        <fullName evidence="13">Gentiobiase G</fullName>
    </alternativeName>
</protein>
<evidence type="ECO:0000256" key="1">
    <source>
        <dbReference type="ARBA" id="ARBA00000448"/>
    </source>
</evidence>
<dbReference type="Pfam" id="PF00933">
    <property type="entry name" value="Glyco_hydro_3"/>
    <property type="match status" value="1"/>
</dbReference>
<dbReference type="GO" id="GO:0005576">
    <property type="term" value="C:extracellular region"/>
    <property type="evidence" value="ECO:0007669"/>
    <property type="project" value="UniProtKB-SubCell"/>
</dbReference>
<dbReference type="InterPro" id="IPR017853">
    <property type="entry name" value="GH"/>
</dbReference>
<keyword evidence="7" id="KW-0378">Hydrolase</keyword>
<comment type="function">
    <text evidence="9">Beta-glucosidases are one of a number of cellulolytic enzymes involved in the degradation of cellulosic biomass. Catalyzes the last step releasing glucose from the inhibitory cellobiose.</text>
</comment>
<evidence type="ECO:0000256" key="12">
    <source>
        <dbReference type="ARBA" id="ARBA00041601"/>
    </source>
</evidence>
<evidence type="ECO:0000256" key="7">
    <source>
        <dbReference type="ARBA" id="ARBA00022801"/>
    </source>
</evidence>
<evidence type="ECO:0000256" key="11">
    <source>
        <dbReference type="ARBA" id="ARBA00041276"/>
    </source>
</evidence>
<evidence type="ECO:0000259" key="14">
    <source>
        <dbReference type="SMART" id="SM01217"/>
    </source>
</evidence>
<evidence type="ECO:0000256" key="5">
    <source>
        <dbReference type="ARBA" id="ARBA00022525"/>
    </source>
</evidence>
<dbReference type="SUPFAM" id="SSF51445">
    <property type="entry name" value="(Trans)glycosidases"/>
    <property type="match status" value="1"/>
</dbReference>
<dbReference type="SUPFAM" id="SSF52279">
    <property type="entry name" value="Beta-D-glucan exohydrolase, C-terminal domain"/>
    <property type="match status" value="1"/>
</dbReference>
<dbReference type="InterPro" id="IPR050288">
    <property type="entry name" value="Cellulose_deg_GH3"/>
</dbReference>
<evidence type="ECO:0000256" key="10">
    <source>
        <dbReference type="ARBA" id="ARBA00039579"/>
    </source>
</evidence>
<accession>A0A6U9BDF8</accession>
<dbReference type="AlphaFoldDB" id="A0A6U9BDF8"/>
<dbReference type="Gene3D" id="2.60.40.10">
    <property type="entry name" value="Immunoglobulins"/>
    <property type="match status" value="1"/>
</dbReference>
<dbReference type="PANTHER" id="PTHR42715:SF12">
    <property type="entry name" value="BETA-GLUCOSIDASE G-RELATED"/>
    <property type="match status" value="1"/>
</dbReference>
<dbReference type="SMART" id="SM01217">
    <property type="entry name" value="Fn3_like"/>
    <property type="match status" value="1"/>
</dbReference>
<dbReference type="PRINTS" id="PR00133">
    <property type="entry name" value="GLHYDRLASE3"/>
</dbReference>
<feature type="domain" description="Fibronectin type III-like" evidence="14">
    <location>
        <begin position="764"/>
        <end position="835"/>
    </location>
</feature>
<evidence type="ECO:0000256" key="4">
    <source>
        <dbReference type="ARBA" id="ARBA00012744"/>
    </source>
</evidence>
<dbReference type="InterPro" id="IPR001764">
    <property type="entry name" value="Glyco_hydro_3_N"/>
</dbReference>
<keyword evidence="8" id="KW-0326">Glycosidase</keyword>
<name>A0A6U9BDF8_9DINO</name>
<dbReference type="EC" id="3.2.1.21" evidence="4"/>
<dbReference type="InterPro" id="IPR036962">
    <property type="entry name" value="Glyco_hydro_3_N_sf"/>
</dbReference>
<dbReference type="PANTHER" id="PTHR42715">
    <property type="entry name" value="BETA-GLUCOSIDASE"/>
    <property type="match status" value="1"/>
</dbReference>
<organism evidence="15">
    <name type="scientific">Zooxanthella nutricula</name>
    <dbReference type="NCBI Taxonomy" id="1333877"/>
    <lineage>
        <taxon>Eukaryota</taxon>
        <taxon>Sar</taxon>
        <taxon>Alveolata</taxon>
        <taxon>Dinophyceae</taxon>
        <taxon>Peridiniales</taxon>
        <taxon>Peridiniales incertae sedis</taxon>
        <taxon>Zooxanthella</taxon>
    </lineage>
</organism>
<evidence type="ECO:0000256" key="3">
    <source>
        <dbReference type="ARBA" id="ARBA00005336"/>
    </source>
</evidence>
<dbReference type="InterPro" id="IPR026891">
    <property type="entry name" value="Fn3-like"/>
</dbReference>
<dbReference type="Gene3D" id="3.20.20.300">
    <property type="entry name" value="Glycoside hydrolase, family 3, N-terminal domain"/>
    <property type="match status" value="1"/>
</dbReference>
<evidence type="ECO:0000256" key="6">
    <source>
        <dbReference type="ARBA" id="ARBA00022729"/>
    </source>
</evidence>
<comment type="catalytic activity">
    <reaction evidence="1">
        <text>Hydrolysis of terminal, non-reducing beta-D-glucosyl residues with release of beta-D-glucose.</text>
        <dbReference type="EC" id="3.2.1.21"/>
    </reaction>
</comment>
<proteinExistence type="inferred from homology"/>
<dbReference type="Pfam" id="PF14310">
    <property type="entry name" value="Fn3-like"/>
    <property type="match status" value="1"/>
</dbReference>
<dbReference type="GO" id="GO:0008422">
    <property type="term" value="F:beta-glucosidase activity"/>
    <property type="evidence" value="ECO:0007669"/>
    <property type="project" value="UniProtKB-EC"/>
</dbReference>
<evidence type="ECO:0000256" key="9">
    <source>
        <dbReference type="ARBA" id="ARBA00024983"/>
    </source>
</evidence>